<gene>
    <name evidence="4" type="ORF">E3O42_12235</name>
</gene>
<dbReference type="Gene3D" id="3.90.550.10">
    <property type="entry name" value="Spore Coat Polysaccharide Biosynthesis Protein SpsA, Chain A"/>
    <property type="match status" value="1"/>
</dbReference>
<evidence type="ECO:0000313" key="5">
    <source>
        <dbReference type="Proteomes" id="UP000297907"/>
    </source>
</evidence>
<evidence type="ECO:0000256" key="2">
    <source>
        <dbReference type="SAM" id="MobiDB-lite"/>
    </source>
</evidence>
<dbReference type="RefSeq" id="WP_134454210.1">
    <property type="nucleotide sequence ID" value="NZ_SOFL01000040.1"/>
</dbReference>
<proteinExistence type="predicted"/>
<evidence type="ECO:0000256" key="1">
    <source>
        <dbReference type="ARBA" id="ARBA00022679"/>
    </source>
</evidence>
<dbReference type="Pfam" id="PF12804">
    <property type="entry name" value="NTP_transf_3"/>
    <property type="match status" value="1"/>
</dbReference>
<feature type="compositionally biased region" description="Gly residues" evidence="2">
    <location>
        <begin position="15"/>
        <end position="32"/>
    </location>
</feature>
<evidence type="ECO:0000313" key="4">
    <source>
        <dbReference type="EMBL" id="TFC00390.1"/>
    </source>
</evidence>
<accession>A0A4R8W0U4</accession>
<dbReference type="EMBL" id="SOFL01000040">
    <property type="protein sequence ID" value="TFC00390.1"/>
    <property type="molecule type" value="Genomic_DNA"/>
</dbReference>
<evidence type="ECO:0000259" key="3">
    <source>
        <dbReference type="Pfam" id="PF12804"/>
    </source>
</evidence>
<feature type="region of interest" description="Disordered" evidence="2">
    <location>
        <begin position="1"/>
        <end position="33"/>
    </location>
</feature>
<protein>
    <submittedName>
        <fullName evidence="4">Molybdopterin-guanine dinucleotide biosynthesis protein</fullName>
    </submittedName>
</protein>
<dbReference type="GO" id="GO:0016779">
    <property type="term" value="F:nucleotidyltransferase activity"/>
    <property type="evidence" value="ECO:0007669"/>
    <property type="project" value="TreeGrafter"/>
</dbReference>
<keyword evidence="5" id="KW-1185">Reference proteome</keyword>
<comment type="caution">
    <text evidence="4">The sequence shown here is derived from an EMBL/GenBank/DDBJ whole genome shotgun (WGS) entry which is preliminary data.</text>
</comment>
<keyword evidence="1" id="KW-0808">Transferase</keyword>
<dbReference type="OrthoDB" id="4408226at2"/>
<dbReference type="PANTHER" id="PTHR19136:SF81">
    <property type="entry name" value="MOLYBDENUM COFACTOR GUANYLYLTRANSFERASE"/>
    <property type="match status" value="1"/>
</dbReference>
<dbReference type="AlphaFoldDB" id="A0A4R8W0U4"/>
<dbReference type="InterPro" id="IPR025877">
    <property type="entry name" value="MobA-like_NTP_Trfase"/>
</dbReference>
<reference evidence="4 5" key="1">
    <citation type="submission" date="2019-03" db="EMBL/GenBank/DDBJ databases">
        <title>Genomics of glacier-inhabiting Cryobacterium strains.</title>
        <authorList>
            <person name="Liu Q."/>
            <person name="Xin Y.-H."/>
        </authorList>
    </citation>
    <scope>NUCLEOTIDE SEQUENCE [LARGE SCALE GENOMIC DNA]</scope>
    <source>
        <strain evidence="4 5">RHLS22-1</strain>
    </source>
</reference>
<dbReference type="PANTHER" id="PTHR19136">
    <property type="entry name" value="MOLYBDENUM COFACTOR GUANYLYLTRANSFERASE"/>
    <property type="match status" value="1"/>
</dbReference>
<feature type="domain" description="MobA-like NTP transferase" evidence="3">
    <location>
        <begin position="40"/>
        <end position="190"/>
    </location>
</feature>
<dbReference type="SUPFAM" id="SSF53448">
    <property type="entry name" value="Nucleotide-diphospho-sugar transferases"/>
    <property type="match status" value="1"/>
</dbReference>
<organism evidence="4 5">
    <name type="scientific">Cryobacterium adonitolivorans</name>
    <dbReference type="NCBI Taxonomy" id="1259189"/>
    <lineage>
        <taxon>Bacteria</taxon>
        <taxon>Bacillati</taxon>
        <taxon>Actinomycetota</taxon>
        <taxon>Actinomycetes</taxon>
        <taxon>Micrococcales</taxon>
        <taxon>Microbacteriaceae</taxon>
        <taxon>Cryobacterium</taxon>
    </lineage>
</organism>
<dbReference type="InterPro" id="IPR029044">
    <property type="entry name" value="Nucleotide-diphossugar_trans"/>
</dbReference>
<name>A0A4R8W0U4_9MICO</name>
<sequence length="247" mass="24853">MPRHDTDPTPASAAGQGGAGQGGAGQGGAGREGAGRQWDAIIVAGGRARRLDGIDKTALVWRGRSLLDGVLAAASGARRTCVVGSDRSLPAGVLRAVEQPRWGGPAAAIVAGLEALARESGGAATGTDWIVVLAGDLIRAENAVPLLLAELDRLSTSPDVDGLISVDAGGRRQPLLAVYRRAALVSAAAMRPAENLSVTSLIGALTLVELRLPDALGDDVDTPADAARLGIVIPASAAPPGTPQQEP</sequence>
<dbReference type="Proteomes" id="UP000297907">
    <property type="component" value="Unassembled WGS sequence"/>
</dbReference>